<dbReference type="AlphaFoldDB" id="A0ABD1ZU75"/>
<feature type="non-terminal residue" evidence="1">
    <location>
        <position position="72"/>
    </location>
</feature>
<evidence type="ECO:0000313" key="2">
    <source>
        <dbReference type="Proteomes" id="UP001607302"/>
    </source>
</evidence>
<gene>
    <name evidence="1" type="ORF">V1478_018807</name>
</gene>
<sequence length="72" mass="8459">MADECFGAIAELLKYYETYKIWQLWGPLKFVGLQKQQPPRGETWVGITCDISKSNMTQVLPGEWLHYISMRY</sequence>
<organism evidence="1 2">
    <name type="scientific">Vespula squamosa</name>
    <name type="common">Southern yellow jacket</name>
    <name type="synonym">Wasp</name>
    <dbReference type="NCBI Taxonomy" id="30214"/>
    <lineage>
        <taxon>Eukaryota</taxon>
        <taxon>Metazoa</taxon>
        <taxon>Ecdysozoa</taxon>
        <taxon>Arthropoda</taxon>
        <taxon>Hexapoda</taxon>
        <taxon>Insecta</taxon>
        <taxon>Pterygota</taxon>
        <taxon>Neoptera</taxon>
        <taxon>Endopterygota</taxon>
        <taxon>Hymenoptera</taxon>
        <taxon>Apocrita</taxon>
        <taxon>Aculeata</taxon>
        <taxon>Vespoidea</taxon>
        <taxon>Vespidae</taxon>
        <taxon>Vespinae</taxon>
        <taxon>Vespula</taxon>
    </lineage>
</organism>
<name>A0ABD1ZU75_VESSQ</name>
<reference evidence="1 2" key="1">
    <citation type="journal article" date="2024" name="Ann. Entomol. Soc. Am.">
        <title>Genomic analyses of the southern and eastern yellowjacket wasps (Hymenoptera: Vespidae) reveal evolutionary signatures of social life.</title>
        <authorList>
            <person name="Catto M.A."/>
            <person name="Caine P.B."/>
            <person name="Orr S.E."/>
            <person name="Hunt B.G."/>
            <person name="Goodisman M.A.D."/>
        </authorList>
    </citation>
    <scope>NUCLEOTIDE SEQUENCE [LARGE SCALE GENOMIC DNA]</scope>
    <source>
        <strain evidence="1">233</strain>
        <tissue evidence="1">Head and thorax</tissue>
    </source>
</reference>
<dbReference type="Proteomes" id="UP001607302">
    <property type="component" value="Unassembled WGS sequence"/>
</dbReference>
<keyword evidence="2" id="KW-1185">Reference proteome</keyword>
<evidence type="ECO:0000313" key="1">
    <source>
        <dbReference type="EMBL" id="KAL2711786.1"/>
    </source>
</evidence>
<dbReference type="EMBL" id="JAUDFV010000173">
    <property type="protein sequence ID" value="KAL2711786.1"/>
    <property type="molecule type" value="Genomic_DNA"/>
</dbReference>
<accession>A0ABD1ZU75</accession>
<proteinExistence type="predicted"/>
<protein>
    <submittedName>
        <fullName evidence="1">Uncharacterized protein</fullName>
    </submittedName>
</protein>
<comment type="caution">
    <text evidence="1">The sequence shown here is derived from an EMBL/GenBank/DDBJ whole genome shotgun (WGS) entry which is preliminary data.</text>
</comment>